<reference evidence="2" key="1">
    <citation type="submission" date="2016-11" db="EMBL/GenBank/DDBJ databases">
        <authorList>
            <person name="Varghese N."/>
            <person name="Submissions S."/>
        </authorList>
    </citation>
    <scope>NUCLEOTIDE SEQUENCE [LARGE SCALE GENOMIC DNA]</scope>
    <source>
        <strain evidence="2">DX253</strain>
    </source>
</reference>
<dbReference type="InterPro" id="IPR006311">
    <property type="entry name" value="TAT_signal"/>
</dbReference>
<evidence type="ECO:0000313" key="1">
    <source>
        <dbReference type="EMBL" id="SHL66835.1"/>
    </source>
</evidence>
<dbReference type="SUPFAM" id="SSF51126">
    <property type="entry name" value="Pectin lyase-like"/>
    <property type="match status" value="2"/>
</dbReference>
<evidence type="ECO:0000313" key="2">
    <source>
        <dbReference type="Proteomes" id="UP000184203"/>
    </source>
</evidence>
<proteinExistence type="predicted"/>
<gene>
    <name evidence="1" type="ORF">SAMN05444342_4375</name>
</gene>
<dbReference type="AlphaFoldDB" id="A0A1M7CI03"/>
<dbReference type="Proteomes" id="UP000184203">
    <property type="component" value="Unassembled WGS sequence"/>
</dbReference>
<dbReference type="InterPro" id="IPR012334">
    <property type="entry name" value="Pectin_lyas_fold"/>
</dbReference>
<keyword evidence="2" id="KW-1185">Reference proteome</keyword>
<accession>A0A1M7CI03</accession>
<sequence length="512" mass="55660">MASDRQNRSITSRRTYLKLTGAIAATTAVMGSASASKSDYEDQYDTVIDITDVGADDDGNESITPVLQEHADDDTLLYFPSGRYYMDNQFRFTGFDNFGMAGDDAELVPASYHDFDDDGDGNYRLFRMGVDYDPGTDLRIEGFTVDQTADDTGIRVIEAAIDDGLIVRDIEILGQHDSGTWGPGRFVITDSDGEGLVERFHAPDGAAWEGNTPSDSLWRGPTGILSNHNKGTLTFRDCILGSFPDNGLYAAHGSGSIQIEGGRFQNSTGANVRLGGHDSYIKDATIIVDKENPHGISQRGLRMEDGSLLVAQNVDFQTNVSDSPAIWITAGANYNYVDNCTVAVHTDDPCTGISIRGSGGRTRIKRTHVEHETGGGPVIKIRDGDEPVYLEDVTISGESPTEGTRSAIQNYRDDCEFRGVNVDYGGGWGRRALTNTGDNCLIYEGDYVSEDRPITDKGTGTWIEGVSARSRRGDVGLLLKSEAEDVYVKKCNLENGIEDNSADGYDGWGNEF</sequence>
<dbReference type="PROSITE" id="PS51318">
    <property type="entry name" value="TAT"/>
    <property type="match status" value="1"/>
</dbReference>
<name>A0A1M7CI03_HALPU</name>
<dbReference type="Gene3D" id="2.160.20.10">
    <property type="entry name" value="Single-stranded right-handed beta-helix, Pectin lyase-like"/>
    <property type="match status" value="1"/>
</dbReference>
<protein>
    <submittedName>
        <fullName evidence="1">Right handed beta helix region</fullName>
    </submittedName>
</protein>
<dbReference type="EMBL" id="FRAN01000010">
    <property type="protein sequence ID" value="SHL66835.1"/>
    <property type="molecule type" value="Genomic_DNA"/>
</dbReference>
<organism evidence="1 2">
    <name type="scientific">Haladaptatus paucihalophilus DX253</name>
    <dbReference type="NCBI Taxonomy" id="797209"/>
    <lineage>
        <taxon>Archaea</taxon>
        <taxon>Methanobacteriati</taxon>
        <taxon>Methanobacteriota</taxon>
        <taxon>Stenosarchaea group</taxon>
        <taxon>Halobacteria</taxon>
        <taxon>Halobacteriales</taxon>
        <taxon>Haladaptataceae</taxon>
        <taxon>Haladaptatus</taxon>
    </lineage>
</organism>
<dbReference type="InterPro" id="IPR011050">
    <property type="entry name" value="Pectin_lyase_fold/virulence"/>
</dbReference>